<sequence>MRIAVVYASVTGNTEELAEMIQQQFTASSIHVDLFSVKHFPLNCITDYDGIVIGTYTWANGTIPGEMLALYEQIESADTQQLTTGVFGTGDSFFPYFCGAVEEFRDMLYVHTNLAVTMKVELRPQSQDWSKCRKFVDCILEQLEHELQPIG</sequence>
<accession>A0A9W5X4G1</accession>
<dbReference type="InterPro" id="IPR050619">
    <property type="entry name" value="Flavodoxin"/>
</dbReference>
<dbReference type="Gene3D" id="3.40.50.360">
    <property type="match status" value="1"/>
</dbReference>
<dbReference type="Pfam" id="PF00258">
    <property type="entry name" value="Flavodoxin_1"/>
    <property type="match status" value="1"/>
</dbReference>
<comment type="caution">
    <text evidence="9">The sequence shown here is derived from an EMBL/GenBank/DDBJ whole genome shotgun (WGS) entry which is preliminary data.</text>
</comment>
<dbReference type="PANTHER" id="PTHR42809">
    <property type="entry name" value="FLAVODOXIN 2"/>
    <property type="match status" value="1"/>
</dbReference>
<evidence type="ECO:0000313" key="10">
    <source>
        <dbReference type="Proteomes" id="UP000621492"/>
    </source>
</evidence>
<comment type="cofactor">
    <cofactor evidence="1">
        <name>FMN</name>
        <dbReference type="ChEBI" id="CHEBI:58210"/>
    </cofactor>
</comment>
<dbReference type="GO" id="GO:0010181">
    <property type="term" value="F:FMN binding"/>
    <property type="evidence" value="ECO:0007669"/>
    <property type="project" value="InterPro"/>
</dbReference>
<dbReference type="InterPro" id="IPR008254">
    <property type="entry name" value="Flavodoxin/NO_synth"/>
</dbReference>
<keyword evidence="7" id="KW-0249">Electron transport</keyword>
<evidence type="ECO:0000256" key="4">
    <source>
        <dbReference type="ARBA" id="ARBA00022448"/>
    </source>
</evidence>
<keyword evidence="4" id="KW-0813">Transport</keyword>
<name>A0A9W5X4G1_9BACI</name>
<dbReference type="InterPro" id="IPR029039">
    <property type="entry name" value="Flavoprotein-like_sf"/>
</dbReference>
<evidence type="ECO:0000256" key="6">
    <source>
        <dbReference type="ARBA" id="ARBA00022643"/>
    </source>
</evidence>
<dbReference type="SUPFAM" id="SSF52218">
    <property type="entry name" value="Flavoproteins"/>
    <property type="match status" value="1"/>
</dbReference>
<evidence type="ECO:0000313" key="9">
    <source>
        <dbReference type="EMBL" id="GGB35277.1"/>
    </source>
</evidence>
<keyword evidence="5" id="KW-0285">Flavoprotein</keyword>
<feature type="domain" description="Flavodoxin-like" evidence="8">
    <location>
        <begin position="3"/>
        <end position="140"/>
    </location>
</feature>
<evidence type="ECO:0000256" key="5">
    <source>
        <dbReference type="ARBA" id="ARBA00022630"/>
    </source>
</evidence>
<gene>
    <name evidence="9" type="primary">ykuN</name>
    <name evidence="9" type="ORF">GCM10011409_10950</name>
</gene>
<keyword evidence="10" id="KW-1185">Reference proteome</keyword>
<comment type="similarity">
    <text evidence="3">Belongs to the flavodoxin family.</text>
</comment>
<dbReference type="PROSITE" id="PS50902">
    <property type="entry name" value="FLAVODOXIN_LIKE"/>
    <property type="match status" value="1"/>
</dbReference>
<keyword evidence="6" id="KW-0288">FMN</keyword>
<protein>
    <submittedName>
        <fullName evidence="9">Flavodoxin-1</fullName>
    </submittedName>
</protein>
<evidence type="ECO:0000256" key="2">
    <source>
        <dbReference type="ARBA" id="ARBA00003297"/>
    </source>
</evidence>
<organism evidence="9 10">
    <name type="scientific">Lentibacillus populi</name>
    <dbReference type="NCBI Taxonomy" id="1827502"/>
    <lineage>
        <taxon>Bacteria</taxon>
        <taxon>Bacillati</taxon>
        <taxon>Bacillota</taxon>
        <taxon>Bacilli</taxon>
        <taxon>Bacillales</taxon>
        <taxon>Bacillaceae</taxon>
        <taxon>Lentibacillus</taxon>
    </lineage>
</organism>
<evidence type="ECO:0000256" key="3">
    <source>
        <dbReference type="ARBA" id="ARBA00005267"/>
    </source>
</evidence>
<evidence type="ECO:0000259" key="8">
    <source>
        <dbReference type="PROSITE" id="PS50902"/>
    </source>
</evidence>
<dbReference type="Proteomes" id="UP000621492">
    <property type="component" value="Unassembled WGS sequence"/>
</dbReference>
<reference evidence="9" key="2">
    <citation type="submission" date="2020-09" db="EMBL/GenBank/DDBJ databases">
        <authorList>
            <person name="Sun Q."/>
            <person name="Zhou Y."/>
        </authorList>
    </citation>
    <scope>NUCLEOTIDE SEQUENCE</scope>
    <source>
        <strain evidence="9">CGMCC 1.15454</strain>
    </source>
</reference>
<reference evidence="9" key="1">
    <citation type="journal article" date="2014" name="Int. J. Syst. Evol. Microbiol.">
        <title>Complete genome sequence of Corynebacterium casei LMG S-19264T (=DSM 44701T), isolated from a smear-ripened cheese.</title>
        <authorList>
            <consortium name="US DOE Joint Genome Institute (JGI-PGF)"/>
            <person name="Walter F."/>
            <person name="Albersmeier A."/>
            <person name="Kalinowski J."/>
            <person name="Ruckert C."/>
        </authorList>
    </citation>
    <scope>NUCLEOTIDE SEQUENCE</scope>
    <source>
        <strain evidence="9">CGMCC 1.15454</strain>
    </source>
</reference>
<evidence type="ECO:0000256" key="7">
    <source>
        <dbReference type="ARBA" id="ARBA00022982"/>
    </source>
</evidence>
<dbReference type="PANTHER" id="PTHR42809:SF1">
    <property type="entry name" value="FLAVODOXIN 1"/>
    <property type="match status" value="1"/>
</dbReference>
<comment type="function">
    <text evidence="2">Low-potential electron donor to a number of redox enzymes.</text>
</comment>
<dbReference type="AlphaFoldDB" id="A0A9W5X4G1"/>
<proteinExistence type="inferred from homology"/>
<evidence type="ECO:0000256" key="1">
    <source>
        <dbReference type="ARBA" id="ARBA00001917"/>
    </source>
</evidence>
<dbReference type="EMBL" id="BMJD01000005">
    <property type="protein sequence ID" value="GGB35277.1"/>
    <property type="molecule type" value="Genomic_DNA"/>
</dbReference>
<dbReference type="GO" id="GO:0016651">
    <property type="term" value="F:oxidoreductase activity, acting on NAD(P)H"/>
    <property type="evidence" value="ECO:0007669"/>
    <property type="project" value="UniProtKB-ARBA"/>
</dbReference>